<evidence type="ECO:0000313" key="2">
    <source>
        <dbReference type="EMBL" id="SAY38239.1"/>
    </source>
</evidence>
<evidence type="ECO:0000313" key="3">
    <source>
        <dbReference type="Proteomes" id="UP000182631"/>
    </source>
</evidence>
<dbReference type="PANTHER" id="PTHR13696:SF99">
    <property type="entry name" value="COBYRINIC ACID AC-DIAMIDE SYNTHASE"/>
    <property type="match status" value="1"/>
</dbReference>
<dbReference type="SUPFAM" id="SSF52540">
    <property type="entry name" value="P-loop containing nucleoside triphosphate hydrolases"/>
    <property type="match status" value="1"/>
</dbReference>
<dbReference type="AlphaFoldDB" id="A0A165AZR1"/>
<dbReference type="PANTHER" id="PTHR13696">
    <property type="entry name" value="P-LOOP CONTAINING NUCLEOSIDE TRIPHOSPHATE HYDROLASE"/>
    <property type="match status" value="1"/>
</dbReference>
<dbReference type="InterPro" id="IPR025669">
    <property type="entry name" value="AAA_dom"/>
</dbReference>
<dbReference type="InterPro" id="IPR050678">
    <property type="entry name" value="DNA_Partitioning_ATPase"/>
</dbReference>
<dbReference type="Pfam" id="PF13614">
    <property type="entry name" value="AAA_31"/>
    <property type="match status" value="1"/>
</dbReference>
<dbReference type="CDD" id="cd02042">
    <property type="entry name" value="ParAB_family"/>
    <property type="match status" value="1"/>
</dbReference>
<dbReference type="Proteomes" id="UP000182631">
    <property type="component" value="Unassembled WGS sequence"/>
</dbReference>
<evidence type="ECO:0000259" key="1">
    <source>
        <dbReference type="Pfam" id="PF13614"/>
    </source>
</evidence>
<dbReference type="RefSeq" id="WP_257242927.1">
    <property type="nucleotide sequence ID" value="NZ_FITM01000003.1"/>
</dbReference>
<feature type="domain" description="AAA" evidence="1">
    <location>
        <begin position="2"/>
        <end position="195"/>
    </location>
</feature>
<feature type="non-terminal residue" evidence="2">
    <location>
        <position position="1"/>
    </location>
</feature>
<keyword evidence="3" id="KW-1185">Reference proteome</keyword>
<name>A0A165AZR1_9SYNE</name>
<dbReference type="EMBL" id="FITM01000003">
    <property type="protein sequence ID" value="SAY38239.1"/>
    <property type="molecule type" value="Genomic_DNA"/>
</dbReference>
<dbReference type="Gene3D" id="3.40.50.300">
    <property type="entry name" value="P-loop containing nucleotide triphosphate hydrolases"/>
    <property type="match status" value="1"/>
</dbReference>
<accession>A0A165AZR1</accession>
<reference evidence="3" key="1">
    <citation type="submission" date="2016-02" db="EMBL/GenBank/DDBJ databases">
        <authorList>
            <person name="liu f."/>
        </authorList>
    </citation>
    <scope>NUCLEOTIDE SEQUENCE [LARGE SCALE GENOMIC DNA]</scope>
</reference>
<gene>
    <name evidence="2" type="ORF">FLM9_19</name>
</gene>
<proteinExistence type="predicted"/>
<sequence length="347" mass="38817">FNNKGGVGKTTLVYHLAWIFAEMDLSIVVADLDPQMNLTSMFLEDDKLEEIWTDAEPSRTVTAALAPLLVKGTGDVVDPYVTEIAEGIGLVVGDLSLSTMEDRLSTEWPKCLDQQELAFRVISVFWRMLAKAAEQRQADVVLIDVGPSLRALNRAVLIAANHVVIPLGPDLYSVQGLKNLGPTLRRWREEWQDRLNRVPESLGKTTGLPEGQMDPVGYVVLQHAVRRDRPVKAYQRWLERVPSVYRKWVLNETAQQLPGLPKEDPHCLVELKHYRSLMPLAQTARKPMFLLTPADGAIGAAITRRSGPATRISPLWQRRSLSAVAFVSHGSHRLRATEADRFDQYAG</sequence>
<organism evidence="2 3">
    <name type="scientific">Candidatus Synechococcus spongiarum</name>
    <dbReference type="NCBI Taxonomy" id="431041"/>
    <lineage>
        <taxon>Bacteria</taxon>
        <taxon>Bacillati</taxon>
        <taxon>Cyanobacteriota</taxon>
        <taxon>Cyanophyceae</taxon>
        <taxon>Synechococcales</taxon>
        <taxon>Synechococcaceae</taxon>
        <taxon>Synechococcus</taxon>
    </lineage>
</organism>
<dbReference type="InterPro" id="IPR027417">
    <property type="entry name" value="P-loop_NTPase"/>
</dbReference>
<protein>
    <submittedName>
        <fullName evidence="2">Phage-related regulatory protein cII</fullName>
    </submittedName>
</protein>